<gene>
    <name evidence="5" type="ORF">AKJ58_00855</name>
</gene>
<dbReference type="InterPro" id="IPR036388">
    <property type="entry name" value="WH-like_DNA-bd_sf"/>
</dbReference>
<dbReference type="SMART" id="SM00344">
    <property type="entry name" value="HTH_ASNC"/>
    <property type="match status" value="1"/>
</dbReference>
<dbReference type="GO" id="GO:0005829">
    <property type="term" value="C:cytosol"/>
    <property type="evidence" value="ECO:0007669"/>
    <property type="project" value="TreeGrafter"/>
</dbReference>
<dbReference type="InterPro" id="IPR000485">
    <property type="entry name" value="AsnC-type_HTH_dom"/>
</dbReference>
<dbReference type="PRINTS" id="PR00033">
    <property type="entry name" value="HTHASNC"/>
</dbReference>
<protein>
    <recommendedName>
        <fullName evidence="4">HTH asnC-type domain-containing protein</fullName>
    </recommendedName>
</protein>
<dbReference type="PANTHER" id="PTHR30154:SF34">
    <property type="entry name" value="TRANSCRIPTIONAL REGULATOR AZLB"/>
    <property type="match status" value="1"/>
</dbReference>
<dbReference type="PROSITE" id="PS50956">
    <property type="entry name" value="HTH_ASNC_2"/>
    <property type="match status" value="1"/>
</dbReference>
<dbReference type="Gene3D" id="1.10.10.10">
    <property type="entry name" value="Winged helix-like DNA-binding domain superfamily/Winged helix DNA-binding domain"/>
    <property type="match status" value="1"/>
</dbReference>
<feature type="domain" description="HTH asnC-type" evidence="4">
    <location>
        <begin position="9"/>
        <end position="70"/>
    </location>
</feature>
<dbReference type="AlphaFoldDB" id="A0A133VNT5"/>
<proteinExistence type="predicted"/>
<reference evidence="5 6" key="1">
    <citation type="journal article" date="2016" name="Sci. Rep.">
        <title>Metabolic traits of an uncultured archaeal lineage -MSBL1- from brine pools of the Red Sea.</title>
        <authorList>
            <person name="Mwirichia R."/>
            <person name="Alam I."/>
            <person name="Rashid M."/>
            <person name="Vinu M."/>
            <person name="Ba-Alawi W."/>
            <person name="Anthony Kamau A."/>
            <person name="Kamanda Ngugi D."/>
            <person name="Goker M."/>
            <person name="Klenk H.P."/>
            <person name="Bajic V."/>
            <person name="Stingl U."/>
        </authorList>
    </citation>
    <scope>NUCLEOTIDE SEQUENCE [LARGE SCALE GENOMIC DNA]</scope>
    <source>
        <strain evidence="5">SCGC-AAA385D11</strain>
    </source>
</reference>
<organism evidence="5 6">
    <name type="scientific">candidate division MSBL1 archaeon SCGC-AAA385D11</name>
    <dbReference type="NCBI Taxonomy" id="1698286"/>
    <lineage>
        <taxon>Archaea</taxon>
        <taxon>Methanobacteriati</taxon>
        <taxon>Methanobacteriota</taxon>
        <taxon>candidate division MSBL1</taxon>
    </lineage>
</organism>
<dbReference type="SUPFAM" id="SSF46785">
    <property type="entry name" value="Winged helix' DNA-binding domain"/>
    <property type="match status" value="1"/>
</dbReference>
<evidence type="ECO:0000256" key="3">
    <source>
        <dbReference type="ARBA" id="ARBA00023163"/>
    </source>
</evidence>
<dbReference type="Proteomes" id="UP000070256">
    <property type="component" value="Unassembled WGS sequence"/>
</dbReference>
<keyword evidence="3" id="KW-0804">Transcription</keyword>
<dbReference type="PANTHER" id="PTHR30154">
    <property type="entry name" value="LEUCINE-RESPONSIVE REGULATORY PROTEIN"/>
    <property type="match status" value="1"/>
</dbReference>
<accession>A0A133VNT5</accession>
<comment type="caution">
    <text evidence="5">The sequence shown here is derived from an EMBL/GenBank/DDBJ whole genome shotgun (WGS) entry which is preliminary data.</text>
</comment>
<evidence type="ECO:0000313" key="6">
    <source>
        <dbReference type="Proteomes" id="UP000070256"/>
    </source>
</evidence>
<evidence type="ECO:0000259" key="4">
    <source>
        <dbReference type="PROSITE" id="PS50956"/>
    </source>
</evidence>
<dbReference type="GO" id="GO:0043200">
    <property type="term" value="P:response to amino acid"/>
    <property type="evidence" value="ECO:0007669"/>
    <property type="project" value="TreeGrafter"/>
</dbReference>
<dbReference type="InterPro" id="IPR019887">
    <property type="entry name" value="Tscrpt_reg_AsnC/Lrp_C"/>
</dbReference>
<dbReference type="Gene3D" id="3.30.70.920">
    <property type="match status" value="1"/>
</dbReference>
<sequence>MKGEKILKLDATDKKLLNLLQRNSKQSYADLAERLEISSSGAHKRAKRLAEGGVIKRFVAVVDPLKAGKRIKALIGVSTKPGRCSDVRPRLIERPDVLEVHETAGEHDLSIKLITKDTQTLNKLIHEIDRIPGVDSTRTSIVLKTEKETTAIEL</sequence>
<dbReference type="SUPFAM" id="SSF54909">
    <property type="entry name" value="Dimeric alpha+beta barrel"/>
    <property type="match status" value="1"/>
</dbReference>
<dbReference type="GO" id="GO:0043565">
    <property type="term" value="F:sequence-specific DNA binding"/>
    <property type="evidence" value="ECO:0007669"/>
    <property type="project" value="InterPro"/>
</dbReference>
<name>A0A133VNT5_9EURY</name>
<dbReference type="InterPro" id="IPR019888">
    <property type="entry name" value="Tscrpt_reg_AsnC-like"/>
</dbReference>
<keyword evidence="2" id="KW-0238">DNA-binding</keyword>
<evidence type="ECO:0000256" key="1">
    <source>
        <dbReference type="ARBA" id="ARBA00023015"/>
    </source>
</evidence>
<evidence type="ECO:0000313" key="5">
    <source>
        <dbReference type="EMBL" id="KXB08115.1"/>
    </source>
</evidence>
<evidence type="ECO:0000256" key="2">
    <source>
        <dbReference type="ARBA" id="ARBA00023125"/>
    </source>
</evidence>
<keyword evidence="6" id="KW-1185">Reference proteome</keyword>
<dbReference type="Pfam" id="PF13412">
    <property type="entry name" value="HTH_24"/>
    <property type="match status" value="1"/>
</dbReference>
<dbReference type="InterPro" id="IPR036390">
    <property type="entry name" value="WH_DNA-bd_sf"/>
</dbReference>
<keyword evidence="1" id="KW-0805">Transcription regulation</keyword>
<dbReference type="InterPro" id="IPR011008">
    <property type="entry name" value="Dimeric_a/b-barrel"/>
</dbReference>
<dbReference type="Pfam" id="PF01037">
    <property type="entry name" value="AsnC_trans_reg"/>
    <property type="match status" value="1"/>
</dbReference>
<dbReference type="EMBL" id="LHYK01000011">
    <property type="protein sequence ID" value="KXB08115.1"/>
    <property type="molecule type" value="Genomic_DNA"/>
</dbReference>